<gene>
    <name evidence="1" type="ORF">SAMN05216325_12913</name>
</gene>
<dbReference type="AlphaFoldDB" id="A0A1H8I494"/>
<dbReference type="OrthoDB" id="6615103at2"/>
<evidence type="ECO:0000313" key="1">
    <source>
        <dbReference type="EMBL" id="SEN63620.1"/>
    </source>
</evidence>
<dbReference type="RefSeq" id="WP_090634420.1">
    <property type="nucleotide sequence ID" value="NZ_FOCP01000029.1"/>
</dbReference>
<dbReference type="EMBL" id="FOCP01000029">
    <property type="protein sequence ID" value="SEN63620.1"/>
    <property type="molecule type" value="Genomic_DNA"/>
</dbReference>
<name>A0A1H8I494_9PROT</name>
<dbReference type="Proteomes" id="UP000199459">
    <property type="component" value="Unassembled WGS sequence"/>
</dbReference>
<proteinExistence type="predicted"/>
<reference evidence="1 2" key="1">
    <citation type="submission" date="2016-10" db="EMBL/GenBank/DDBJ databases">
        <authorList>
            <person name="de Groot N.N."/>
        </authorList>
    </citation>
    <scope>NUCLEOTIDE SEQUENCE [LARGE SCALE GENOMIC DNA]</scope>
    <source>
        <strain evidence="1 2">Nm22</strain>
    </source>
</reference>
<organism evidence="1 2">
    <name type="scientific">Nitrosomonas marina</name>
    <dbReference type="NCBI Taxonomy" id="917"/>
    <lineage>
        <taxon>Bacteria</taxon>
        <taxon>Pseudomonadati</taxon>
        <taxon>Pseudomonadota</taxon>
        <taxon>Betaproteobacteria</taxon>
        <taxon>Nitrosomonadales</taxon>
        <taxon>Nitrosomonadaceae</taxon>
        <taxon>Nitrosomonas</taxon>
    </lineage>
</organism>
<protein>
    <recommendedName>
        <fullName evidence="3">Helix-turn-helix domain-containing protein</fullName>
    </recommendedName>
</protein>
<evidence type="ECO:0008006" key="3">
    <source>
        <dbReference type="Google" id="ProtNLM"/>
    </source>
</evidence>
<evidence type="ECO:0000313" key="2">
    <source>
        <dbReference type="Proteomes" id="UP000199459"/>
    </source>
</evidence>
<accession>A0A1H8I494</accession>
<sequence>MQTASNQEFPQIEHVTRSHIPTEQASYYLNRKPQTLRTWACFENGLIRPVRINGRLAWPVKEIKKILGVEV</sequence>